<dbReference type="PROSITE" id="PS51918">
    <property type="entry name" value="RADICAL_SAM"/>
    <property type="match status" value="1"/>
</dbReference>
<dbReference type="NCBIfam" id="TIGR00539">
    <property type="entry name" value="hemN_rel"/>
    <property type="match status" value="1"/>
</dbReference>
<dbReference type="SFLD" id="SFLDS00029">
    <property type="entry name" value="Radical_SAM"/>
    <property type="match status" value="1"/>
</dbReference>
<dbReference type="EMBL" id="CP036402">
    <property type="protein sequence ID" value="QBI18640.1"/>
    <property type="molecule type" value="Genomic_DNA"/>
</dbReference>
<keyword evidence="7" id="KW-1185">Reference proteome</keyword>
<accession>A0A411YBR2</accession>
<keyword evidence="3" id="KW-0004">4Fe-4S</keyword>
<dbReference type="PANTHER" id="PTHR13932:SF5">
    <property type="entry name" value="RADICAL S-ADENOSYL METHIONINE DOMAIN-CONTAINING PROTEIN 1, MITOCHONDRIAL"/>
    <property type="match status" value="1"/>
</dbReference>
<comment type="similarity">
    <text evidence="1">Belongs to the anaerobic coproporphyrinogen-III oxidase family. HemW subfamily.</text>
</comment>
<dbReference type="InterPro" id="IPR004559">
    <property type="entry name" value="HemW-like"/>
</dbReference>
<keyword evidence="3" id="KW-0479">Metal-binding</keyword>
<dbReference type="InterPro" id="IPR034505">
    <property type="entry name" value="Coproporphyrinogen-III_oxidase"/>
</dbReference>
<gene>
    <name evidence="6" type="primary">hemW</name>
    <name evidence="6" type="ORF">ER308_03060</name>
</gene>
<keyword evidence="3" id="KW-0349">Heme</keyword>
<dbReference type="GO" id="GO:0004109">
    <property type="term" value="F:coproporphyrinogen oxidase activity"/>
    <property type="evidence" value="ECO:0007669"/>
    <property type="project" value="InterPro"/>
</dbReference>
<dbReference type="InterPro" id="IPR007197">
    <property type="entry name" value="rSAM"/>
</dbReference>
<reference evidence="6 7" key="1">
    <citation type="submission" date="2019-01" db="EMBL/GenBank/DDBJ databases">
        <title>Egibacter rhizosphaerae EGI 80759T.</title>
        <authorList>
            <person name="Chen D.-D."/>
            <person name="Tian Y."/>
            <person name="Jiao J.-Y."/>
            <person name="Zhang X.-T."/>
            <person name="Zhang Y.-G."/>
            <person name="Zhang Y."/>
            <person name="Xiao M."/>
            <person name="Shu W.-S."/>
            <person name="Li W.-J."/>
        </authorList>
    </citation>
    <scope>NUCLEOTIDE SEQUENCE [LARGE SCALE GENOMIC DNA]</scope>
    <source>
        <strain evidence="6 7">EGI 80759</strain>
    </source>
</reference>
<evidence type="ECO:0000256" key="4">
    <source>
        <dbReference type="SAM" id="MobiDB-lite"/>
    </source>
</evidence>
<proteinExistence type="inferred from homology"/>
<dbReference type="SFLD" id="SFLDF00562">
    <property type="entry name" value="HemN-like__clustered_with_heat"/>
    <property type="match status" value="1"/>
</dbReference>
<sequence>MGHAVDEAPRPGLYLHVPFCRHRCGYCDFNVATGSDAAQRADYARALVERLANVAAAGPAGVSADSGSAGVSADSAAVCPTPAWPTFGSVFVGGGTPTLLEPSDLSDVLRAAGKVLPLADDVEITVEANPETLVRDDGAPAPERLAPLVEAGLTRLSLGAQSTSTRVLDELERRHDPQAVPAAVSAAREAGVGQVAVDLIYGTPGETDEEWRATLDDVLALAVDHVSAYALTLAPNTPYARAVASGRARSPDEDVAADRMETTDQVLAGAGLERYEVSNWARPGARCRHNLSTWRGGDYLGVGAGAHGLWAGRRWWEVRATSAWLRAVAGRSRHAGPAPAHAPADPVVGGSEVPDENERRLERLVTGLRILEGVPRPDVEPIDEASARQLVAAGLLTDDGVRLRPTRTGLARADGMALALQP</sequence>
<evidence type="ECO:0000313" key="7">
    <source>
        <dbReference type="Proteomes" id="UP000291469"/>
    </source>
</evidence>
<dbReference type="Pfam" id="PF06969">
    <property type="entry name" value="HemN_C"/>
    <property type="match status" value="1"/>
</dbReference>
<dbReference type="Proteomes" id="UP000291469">
    <property type="component" value="Chromosome"/>
</dbReference>
<name>A0A411YBR2_9ACTN</name>
<dbReference type="PANTHER" id="PTHR13932">
    <property type="entry name" value="COPROPORPHYRINIGEN III OXIDASE"/>
    <property type="match status" value="1"/>
</dbReference>
<dbReference type="SMART" id="SM00729">
    <property type="entry name" value="Elp3"/>
    <property type="match status" value="1"/>
</dbReference>
<keyword evidence="3" id="KW-0143">Chaperone</keyword>
<evidence type="ECO:0000256" key="1">
    <source>
        <dbReference type="ARBA" id="ARBA00006100"/>
    </source>
</evidence>
<dbReference type="SFLD" id="SFLDG01065">
    <property type="entry name" value="anaerobic_coproporphyrinogen-I"/>
    <property type="match status" value="1"/>
</dbReference>
<dbReference type="OrthoDB" id="9808022at2"/>
<dbReference type="InterPro" id="IPR058240">
    <property type="entry name" value="rSAM_sf"/>
</dbReference>
<dbReference type="GO" id="GO:0046872">
    <property type="term" value="F:metal ion binding"/>
    <property type="evidence" value="ECO:0007669"/>
    <property type="project" value="UniProtKB-UniRule"/>
</dbReference>
<dbReference type="SUPFAM" id="SSF102114">
    <property type="entry name" value="Radical SAM enzymes"/>
    <property type="match status" value="2"/>
</dbReference>
<comment type="subcellular location">
    <subcellularLocation>
        <location evidence="3">Cytoplasm</location>
    </subcellularLocation>
</comment>
<dbReference type="GO" id="GO:0005737">
    <property type="term" value="C:cytoplasm"/>
    <property type="evidence" value="ECO:0007669"/>
    <property type="project" value="UniProtKB-SubCell"/>
</dbReference>
<protein>
    <recommendedName>
        <fullName evidence="2 3">Heme chaperone HemW</fullName>
    </recommendedName>
</protein>
<keyword evidence="3" id="KW-0408">Iron</keyword>
<feature type="compositionally biased region" description="Low complexity" evidence="4">
    <location>
        <begin position="335"/>
        <end position="350"/>
    </location>
</feature>
<evidence type="ECO:0000256" key="3">
    <source>
        <dbReference type="RuleBase" id="RU364116"/>
    </source>
</evidence>
<dbReference type="InterPro" id="IPR006638">
    <property type="entry name" value="Elp3/MiaA/NifB-like_rSAM"/>
</dbReference>
<dbReference type="GO" id="GO:0051539">
    <property type="term" value="F:4 iron, 4 sulfur cluster binding"/>
    <property type="evidence" value="ECO:0007669"/>
    <property type="project" value="UniProtKB-UniRule"/>
</dbReference>
<keyword evidence="3" id="KW-0949">S-adenosyl-L-methionine</keyword>
<keyword evidence="3" id="KW-0963">Cytoplasm</keyword>
<feature type="domain" description="Radical SAM core" evidence="5">
    <location>
        <begin position="5"/>
        <end position="273"/>
    </location>
</feature>
<feature type="region of interest" description="Disordered" evidence="4">
    <location>
        <begin position="333"/>
        <end position="355"/>
    </location>
</feature>
<evidence type="ECO:0000256" key="2">
    <source>
        <dbReference type="ARBA" id="ARBA00017228"/>
    </source>
</evidence>
<evidence type="ECO:0000313" key="6">
    <source>
        <dbReference type="EMBL" id="QBI18640.1"/>
    </source>
</evidence>
<organism evidence="6 7">
    <name type="scientific">Egibacter rhizosphaerae</name>
    <dbReference type="NCBI Taxonomy" id="1670831"/>
    <lineage>
        <taxon>Bacteria</taxon>
        <taxon>Bacillati</taxon>
        <taxon>Actinomycetota</taxon>
        <taxon>Nitriliruptoria</taxon>
        <taxon>Egibacterales</taxon>
        <taxon>Egibacteraceae</taxon>
        <taxon>Egibacter</taxon>
    </lineage>
</organism>
<dbReference type="Gene3D" id="3.30.750.200">
    <property type="match status" value="1"/>
</dbReference>
<dbReference type="AlphaFoldDB" id="A0A411YBR2"/>
<comment type="function">
    <text evidence="3">Probably acts as a heme chaperone, transferring heme to an unknown acceptor. Binds one molecule of heme per monomer, possibly covalently. Binds 1 [4Fe-4S] cluster. The cluster is coordinated with 3 cysteines and an exchangeable S-adenosyl-L-methionine.</text>
</comment>
<keyword evidence="3" id="KW-0411">Iron-sulfur</keyword>
<dbReference type="Pfam" id="PF04055">
    <property type="entry name" value="Radical_SAM"/>
    <property type="match status" value="1"/>
</dbReference>
<evidence type="ECO:0000259" key="5">
    <source>
        <dbReference type="PROSITE" id="PS51918"/>
    </source>
</evidence>
<dbReference type="KEGG" id="erz:ER308_03060"/>
<dbReference type="InterPro" id="IPR010723">
    <property type="entry name" value="HemN_C"/>
</dbReference>
<dbReference type="GO" id="GO:0006779">
    <property type="term" value="P:porphyrin-containing compound biosynthetic process"/>
    <property type="evidence" value="ECO:0007669"/>
    <property type="project" value="InterPro"/>
</dbReference>